<evidence type="ECO:0000313" key="3">
    <source>
        <dbReference type="Proteomes" id="UP000277204"/>
    </source>
</evidence>
<reference evidence="2 3" key="1">
    <citation type="submission" date="2018-11" db="EMBL/GenBank/DDBJ databases">
        <authorList>
            <consortium name="Pathogen Informatics"/>
        </authorList>
    </citation>
    <scope>NUCLEOTIDE SEQUENCE [LARGE SCALE GENOMIC DNA]</scope>
    <source>
        <strain evidence="2 3">Zambia</strain>
    </source>
</reference>
<dbReference type="EMBL" id="UZAI01000197">
    <property type="protein sequence ID" value="VDO49795.1"/>
    <property type="molecule type" value="Genomic_DNA"/>
</dbReference>
<evidence type="ECO:0000313" key="2">
    <source>
        <dbReference type="EMBL" id="VDO49795.1"/>
    </source>
</evidence>
<proteinExistence type="predicted"/>
<sequence>MEQPFLKVLPCPTGRLKSGKTKSNNPKVRRQSCTSDCTEV</sequence>
<feature type="region of interest" description="Disordered" evidence="1">
    <location>
        <begin position="15"/>
        <end position="40"/>
    </location>
</feature>
<dbReference type="AlphaFoldDB" id="A0A3P7ZKB0"/>
<evidence type="ECO:0000256" key="1">
    <source>
        <dbReference type="SAM" id="MobiDB-lite"/>
    </source>
</evidence>
<dbReference type="Proteomes" id="UP000277204">
    <property type="component" value="Unassembled WGS sequence"/>
</dbReference>
<accession>A0A3P7ZKB0</accession>
<name>A0A3P7ZKB0_9TREM</name>
<keyword evidence="3" id="KW-1185">Reference proteome</keyword>
<feature type="compositionally biased region" description="Polar residues" evidence="1">
    <location>
        <begin position="21"/>
        <end position="40"/>
    </location>
</feature>
<organism evidence="2 3">
    <name type="scientific">Schistosoma margrebowiei</name>
    <dbReference type="NCBI Taxonomy" id="48269"/>
    <lineage>
        <taxon>Eukaryota</taxon>
        <taxon>Metazoa</taxon>
        <taxon>Spiralia</taxon>
        <taxon>Lophotrochozoa</taxon>
        <taxon>Platyhelminthes</taxon>
        <taxon>Trematoda</taxon>
        <taxon>Digenea</taxon>
        <taxon>Strigeidida</taxon>
        <taxon>Schistosomatoidea</taxon>
        <taxon>Schistosomatidae</taxon>
        <taxon>Schistosoma</taxon>
    </lineage>
</organism>
<gene>
    <name evidence="2" type="ORF">SMRZ_LOCUS974</name>
</gene>
<protein>
    <submittedName>
        <fullName evidence="2">Uncharacterized protein</fullName>
    </submittedName>
</protein>